<dbReference type="SMART" id="SM00369">
    <property type="entry name" value="LRR_TYP"/>
    <property type="match status" value="3"/>
</dbReference>
<evidence type="ECO:0000313" key="4">
    <source>
        <dbReference type="Ensembl" id="ENSABRP00000016811.1"/>
    </source>
</evidence>
<dbReference type="SUPFAM" id="SSF52075">
    <property type="entry name" value="Outer arm dynein light chain 1"/>
    <property type="match status" value="1"/>
</dbReference>
<protein>
    <submittedName>
        <fullName evidence="4">Leucine rich repeat containing 43</fullName>
    </submittedName>
</protein>
<dbReference type="AlphaFoldDB" id="A0A8B9C9U6"/>
<dbReference type="GO" id="GO:0005737">
    <property type="term" value="C:cytoplasm"/>
    <property type="evidence" value="ECO:0007669"/>
    <property type="project" value="TreeGrafter"/>
</dbReference>
<feature type="region of interest" description="Disordered" evidence="3">
    <location>
        <begin position="367"/>
        <end position="391"/>
    </location>
</feature>
<proteinExistence type="predicted"/>
<feature type="region of interest" description="Disordered" evidence="3">
    <location>
        <begin position="490"/>
        <end position="512"/>
    </location>
</feature>
<dbReference type="Gene3D" id="3.80.10.10">
    <property type="entry name" value="Ribonuclease Inhibitor"/>
    <property type="match status" value="2"/>
</dbReference>
<dbReference type="PANTHER" id="PTHR15454:SF19">
    <property type="entry name" value="LEUCINE-RICH REPEAT-CONTAINING PROTEIN 51"/>
    <property type="match status" value="1"/>
</dbReference>
<dbReference type="Ensembl" id="ENSABRT00000023928.1">
    <property type="protein sequence ID" value="ENSABRP00000016811.1"/>
    <property type="gene ID" value="ENSABRG00000014728.1"/>
</dbReference>
<dbReference type="Proteomes" id="UP000694426">
    <property type="component" value="Unplaced"/>
</dbReference>
<organism evidence="4 5">
    <name type="scientific">Anser brachyrhynchus</name>
    <name type="common">Pink-footed goose</name>
    <dbReference type="NCBI Taxonomy" id="132585"/>
    <lineage>
        <taxon>Eukaryota</taxon>
        <taxon>Metazoa</taxon>
        <taxon>Chordata</taxon>
        <taxon>Craniata</taxon>
        <taxon>Vertebrata</taxon>
        <taxon>Euteleostomi</taxon>
        <taxon>Archelosauria</taxon>
        <taxon>Archosauria</taxon>
        <taxon>Dinosauria</taxon>
        <taxon>Saurischia</taxon>
        <taxon>Theropoda</taxon>
        <taxon>Coelurosauria</taxon>
        <taxon>Aves</taxon>
        <taxon>Neognathae</taxon>
        <taxon>Galloanserae</taxon>
        <taxon>Anseriformes</taxon>
        <taxon>Anatidae</taxon>
        <taxon>Anserinae</taxon>
        <taxon>Anser</taxon>
    </lineage>
</organism>
<dbReference type="GeneTree" id="ENSGT00390000008994"/>
<dbReference type="PANTHER" id="PTHR15454">
    <property type="entry name" value="NISCHARIN RELATED"/>
    <property type="match status" value="1"/>
</dbReference>
<evidence type="ECO:0000256" key="2">
    <source>
        <dbReference type="ARBA" id="ARBA00022737"/>
    </source>
</evidence>
<dbReference type="InterPro" id="IPR003591">
    <property type="entry name" value="Leu-rich_rpt_typical-subtyp"/>
</dbReference>
<evidence type="ECO:0000313" key="5">
    <source>
        <dbReference type="Proteomes" id="UP000694426"/>
    </source>
</evidence>
<sequence length="632" mass="69158">MAAPGPRLLSAAFREHLRCLGLRDFPCGLGSWNKSRFGVRTSPSGQEEGEDLPLGEESPEALLELLSDPRSPWALPPGCGPQDQQLRDVAVQAPQLVHGTRVLQVFRSLRIVGKDVSEVDEDLLRLQHLEELILCANQISRVTSANLPRTLKVLELCCNAVADLQELCAQPPPQLQHLGLGYNRLCGPSQDKYLTADYWPNLISLDLSFNNLTELPGLVSQLCSLQKLRVLVLQGNPLALVPAYRGFVVDSLPQLSVLDDIHVGPDERQQFHGLARQPDLIRSEAQVVVSIGKIKGVPDPSALQGLEVGSKAPVITYSYCVTYEFAEGEEMEDGGSTEVARHALPQDSSLFQVTKIHQSPVVATLGADSSAWDTGGTKGQQESAAMEEPTARSYPLLRKKRSPQFLFFFPCTAHLFVTPGKPWADTIDCSYRKEHTAKDLVGLKDYLAAGTIVSVVEEKARSLGVPGPAVPAPLSWQVLSWPVDADSEETAVTNKKAGRGIKKDSAKERKKKKKLCELRSDPPIRRTLGSGRVSLEALLAAEDLVATVCDFGVLITEQPLTRKKAKRRAKKRKQKVRPAGKPQRLPKVTEGWSWLGREQRVREQTPAVPSPEAAAGPPPPCQLRRAGRLLTS</sequence>
<accession>A0A8B9C9U6</accession>
<dbReference type="InterPro" id="IPR001611">
    <property type="entry name" value="Leu-rich_rpt"/>
</dbReference>
<dbReference type="PROSITE" id="PS51450">
    <property type="entry name" value="LRR"/>
    <property type="match status" value="1"/>
</dbReference>
<feature type="region of interest" description="Disordered" evidence="3">
    <location>
        <begin position="564"/>
        <end position="632"/>
    </location>
</feature>
<reference evidence="4" key="1">
    <citation type="submission" date="2025-08" db="UniProtKB">
        <authorList>
            <consortium name="Ensembl"/>
        </authorList>
    </citation>
    <scope>IDENTIFICATION</scope>
</reference>
<keyword evidence="1" id="KW-0433">Leucine-rich repeat</keyword>
<reference evidence="4" key="2">
    <citation type="submission" date="2025-09" db="UniProtKB">
        <authorList>
            <consortium name="Ensembl"/>
        </authorList>
    </citation>
    <scope>IDENTIFICATION</scope>
</reference>
<feature type="compositionally biased region" description="Low complexity" evidence="3">
    <location>
        <begin position="606"/>
        <end position="615"/>
    </location>
</feature>
<keyword evidence="2" id="KW-0677">Repeat</keyword>
<feature type="compositionally biased region" description="Basic residues" evidence="3">
    <location>
        <begin position="564"/>
        <end position="578"/>
    </location>
</feature>
<evidence type="ECO:0000256" key="3">
    <source>
        <dbReference type="SAM" id="MobiDB-lite"/>
    </source>
</evidence>
<gene>
    <name evidence="4" type="primary">LRRC43</name>
</gene>
<name>A0A8B9C9U6_9AVES</name>
<evidence type="ECO:0000256" key="1">
    <source>
        <dbReference type="ARBA" id="ARBA00022614"/>
    </source>
</evidence>
<keyword evidence="5" id="KW-1185">Reference proteome</keyword>
<dbReference type="InterPro" id="IPR032675">
    <property type="entry name" value="LRR_dom_sf"/>
</dbReference>